<organism evidence="2">
    <name type="scientific">Timema bartmani</name>
    <dbReference type="NCBI Taxonomy" id="61472"/>
    <lineage>
        <taxon>Eukaryota</taxon>
        <taxon>Metazoa</taxon>
        <taxon>Ecdysozoa</taxon>
        <taxon>Arthropoda</taxon>
        <taxon>Hexapoda</taxon>
        <taxon>Insecta</taxon>
        <taxon>Pterygota</taxon>
        <taxon>Neoptera</taxon>
        <taxon>Polyneoptera</taxon>
        <taxon>Phasmatodea</taxon>
        <taxon>Timematodea</taxon>
        <taxon>Timematoidea</taxon>
        <taxon>Timematidae</taxon>
        <taxon>Timema</taxon>
    </lineage>
</organism>
<evidence type="ECO:0000259" key="1">
    <source>
        <dbReference type="Pfam" id="PF21588"/>
    </source>
</evidence>
<dbReference type="AlphaFoldDB" id="A0A7R9F1P6"/>
<dbReference type="PANTHER" id="PTHR34033">
    <property type="entry name" value="AP-5 COMPLEX SUBUNIT BETA-1"/>
    <property type="match status" value="1"/>
</dbReference>
<dbReference type="EMBL" id="OD566549">
    <property type="protein sequence ID" value="CAD7444214.1"/>
    <property type="molecule type" value="Genomic_DNA"/>
</dbReference>
<feature type="domain" description="AP5B1 middle" evidence="1">
    <location>
        <begin position="221"/>
        <end position="575"/>
    </location>
</feature>
<dbReference type="Pfam" id="PF21588">
    <property type="entry name" value="AP5B1_middle"/>
    <property type="match status" value="1"/>
</dbReference>
<dbReference type="InterPro" id="IPR048979">
    <property type="entry name" value="AP5B1_middle"/>
</dbReference>
<dbReference type="InterPro" id="IPR038741">
    <property type="entry name" value="AP5B1"/>
</dbReference>
<accession>A0A7R9F1P6</accession>
<evidence type="ECO:0000313" key="2">
    <source>
        <dbReference type="EMBL" id="CAD7444214.1"/>
    </source>
</evidence>
<sequence>MHPKGVHESKFQHVPTNWSHRVVRREKSFLQEKGVSASTKINIASFLELEARNLLFTVSDIELTYSTFKKAFLTTVGESAAIIKGQCLVSMTTILLQLFGKKEVENEVIGLFSEHLLFLLALVQQSNNPSNVYVRFMAANCLTEVELNFPRILRECINNLYSLSLIETSVAHQQYMCLLALTVKNSVASESLETLWGKSPKILFKDKLHQVDETELTIADINQMVSFLLDQLVLCTKEGSFWIICLVMEMMRSRTDLQMSVQVLKPILIHNLRVYNPQSFHVNHFGSMLFEEKDRTALLNQTLVNATHPSLPACLKLLYLDWTGSYFQGDTPQTPQVTKLVPGVFDGPETQLKKLHILSGFLKNKSGASVLLLQASANLQSQVRPGSSIKYKAAFTRVLYRYLCDHPTTDIINKVPNLVLATALQDMSYIPFALDLVRCLHNTPELSAVSATIFEPLVSVFSQPDSPTTLATLPHVLLIFQHEILCREICQPQRTLLYLAEHVLTKEVCEVLSWSLGHQILSLCHSYMKEFDVTECFNELCQVLNAFISGSDDVDILDRANMYRSLLLELSESKLKELLRTPKHGPKDKVEFHSSRTVKKVDVPFLRLSKQRQTMAEAVEHDHLCPHHVAKQGLFGWDSK</sequence>
<dbReference type="GO" id="GO:0030119">
    <property type="term" value="C:AP-type membrane coat adaptor complex"/>
    <property type="evidence" value="ECO:0007669"/>
    <property type="project" value="TreeGrafter"/>
</dbReference>
<dbReference type="GO" id="GO:0016197">
    <property type="term" value="P:endosomal transport"/>
    <property type="evidence" value="ECO:0007669"/>
    <property type="project" value="InterPro"/>
</dbReference>
<protein>
    <recommendedName>
        <fullName evidence="1">AP5B1 middle domain-containing protein</fullName>
    </recommendedName>
</protein>
<gene>
    <name evidence="2" type="ORF">TBIB3V08_LOCUS6597</name>
</gene>
<dbReference type="PANTHER" id="PTHR34033:SF1">
    <property type="entry name" value="AP-5 COMPLEX SUBUNIT BETA-1"/>
    <property type="match status" value="1"/>
</dbReference>
<dbReference type="GO" id="GO:0005765">
    <property type="term" value="C:lysosomal membrane"/>
    <property type="evidence" value="ECO:0007669"/>
    <property type="project" value="TreeGrafter"/>
</dbReference>
<reference evidence="2" key="1">
    <citation type="submission" date="2020-11" db="EMBL/GenBank/DDBJ databases">
        <authorList>
            <person name="Tran Van P."/>
        </authorList>
    </citation>
    <scope>NUCLEOTIDE SEQUENCE</scope>
</reference>
<proteinExistence type="predicted"/>
<name>A0A7R9F1P6_9NEOP</name>